<dbReference type="AlphaFoldDB" id="A0A6P8C842"/>
<proteinExistence type="predicted"/>
<dbReference type="PANTHER" id="PTHR48200">
    <property type="entry name" value="PROTEIN, PUTATIVE-RELATED"/>
    <property type="match status" value="1"/>
</dbReference>
<dbReference type="OrthoDB" id="986315at2759"/>
<evidence type="ECO:0000256" key="1">
    <source>
        <dbReference type="SAM" id="MobiDB-lite"/>
    </source>
</evidence>
<dbReference type="Pfam" id="PF24924">
    <property type="entry name" value="DUF7745"/>
    <property type="match status" value="1"/>
</dbReference>
<evidence type="ECO:0000313" key="3">
    <source>
        <dbReference type="Proteomes" id="UP000515151"/>
    </source>
</evidence>
<dbReference type="Proteomes" id="UP000515151">
    <property type="component" value="Chromosome 2"/>
</dbReference>
<evidence type="ECO:0000313" key="4">
    <source>
        <dbReference type="RefSeq" id="XP_031379055.1"/>
    </source>
</evidence>
<feature type="domain" description="DUF7745" evidence="2">
    <location>
        <begin position="47"/>
        <end position="366"/>
    </location>
</feature>
<gene>
    <name evidence="4" type="primary">LOC116194383</name>
</gene>
<feature type="region of interest" description="Disordered" evidence="1">
    <location>
        <begin position="474"/>
        <end position="496"/>
    </location>
</feature>
<reference evidence="3" key="1">
    <citation type="journal article" date="2020" name="Plant Biotechnol. J.">
        <title>The pomegranate (Punica granatum L.) draft genome dissects genetic divergence between soft- and hard-seeded cultivars.</title>
        <authorList>
            <person name="Luo X."/>
            <person name="Li H."/>
            <person name="Wu Z."/>
            <person name="Yao W."/>
            <person name="Zhao P."/>
            <person name="Cao D."/>
            <person name="Yu H."/>
            <person name="Li K."/>
            <person name="Poudel K."/>
            <person name="Zhao D."/>
            <person name="Zhang F."/>
            <person name="Xia X."/>
            <person name="Chen L."/>
            <person name="Wang Q."/>
            <person name="Jing D."/>
            <person name="Cao S."/>
        </authorList>
    </citation>
    <scope>NUCLEOTIDE SEQUENCE [LARGE SCALE GENOMIC DNA]</scope>
    <source>
        <strain evidence="3">cv. Tunisia</strain>
    </source>
</reference>
<dbReference type="GeneID" id="116194383"/>
<sequence length="496" mass="57021">MSRPVSCPRLDRVTPLLEEITRIWRALRPVDCRYIFAFVGDIPLLATRHVDWNFLEAAIAFWNPSHAVFDIQGTELTPTIEEYRTLIGRTAVVHGIVEPNFHTARSTLVSRLLRVPTTRLNAELAYSGSTEIAIEKLLFFIESRAHRVQGDFLRKDLCHAVLLLIFGTLLFPRSHSLIDAALASVVLQVVGGRGYEVALVAETIRSLDRVLRTCDRRIRGSPMLLQIWLQSHANPLRLVRSIMYFNGPESIISRLLPLLRMEEHKVSEWIKIFREIAPRGFKWRAAWMPPGPMALRCPDFYGVPLMSHAGSTTYFPARVVRQLGGLQTVPEDTTRTRFEHTWREDQTPPDHQSNVEQILDAWRTVITELPYFPEHPTLDERDFQVTEEYILRFYRWGPAAHEDLVNSPRVRDGGSPGATPTPNMAIQAELTHLRAERDRLCREVAERDKQLVDQRQLQRELAQTRVELQRRDQELARANAAVERSRKRARGGTYTP</sequence>
<dbReference type="InterPro" id="IPR056647">
    <property type="entry name" value="DUF7745"/>
</dbReference>
<accession>A0A6P8C842</accession>
<evidence type="ECO:0000259" key="2">
    <source>
        <dbReference type="Pfam" id="PF24924"/>
    </source>
</evidence>
<reference evidence="4" key="2">
    <citation type="submission" date="2025-08" db="UniProtKB">
        <authorList>
            <consortium name="RefSeq"/>
        </authorList>
    </citation>
    <scope>IDENTIFICATION</scope>
    <source>
        <tissue evidence="4">Leaf</tissue>
    </source>
</reference>
<keyword evidence="3" id="KW-1185">Reference proteome</keyword>
<dbReference type="PANTHER" id="PTHR48200:SF1">
    <property type="entry name" value="AMINOTRANSFERASE-LIKE PLANT MOBILE DOMAIN-CONTAINING PROTEIN"/>
    <property type="match status" value="1"/>
</dbReference>
<dbReference type="RefSeq" id="XP_031379055.1">
    <property type="nucleotide sequence ID" value="XM_031523195.1"/>
</dbReference>
<organism evidence="3 4">
    <name type="scientific">Punica granatum</name>
    <name type="common">Pomegranate</name>
    <dbReference type="NCBI Taxonomy" id="22663"/>
    <lineage>
        <taxon>Eukaryota</taxon>
        <taxon>Viridiplantae</taxon>
        <taxon>Streptophyta</taxon>
        <taxon>Embryophyta</taxon>
        <taxon>Tracheophyta</taxon>
        <taxon>Spermatophyta</taxon>
        <taxon>Magnoliopsida</taxon>
        <taxon>eudicotyledons</taxon>
        <taxon>Gunneridae</taxon>
        <taxon>Pentapetalae</taxon>
        <taxon>rosids</taxon>
        <taxon>malvids</taxon>
        <taxon>Myrtales</taxon>
        <taxon>Lythraceae</taxon>
        <taxon>Punica</taxon>
    </lineage>
</organism>
<protein>
    <submittedName>
        <fullName evidence="4">Uncharacterized protein LOC116194383</fullName>
    </submittedName>
</protein>
<name>A0A6P8C842_PUNGR</name>